<dbReference type="SUPFAM" id="SSF52540">
    <property type="entry name" value="P-loop containing nucleoside triphosphate hydrolases"/>
    <property type="match status" value="1"/>
</dbReference>
<evidence type="ECO:0000313" key="7">
    <source>
        <dbReference type="EMBL" id="RPJ65057.1"/>
    </source>
</evidence>
<keyword evidence="2" id="KW-0819">tRNA processing</keyword>
<dbReference type="GO" id="GO:0051392">
    <property type="term" value="F:tRNA cytidine N4-acetyltransferase activity"/>
    <property type="evidence" value="ECO:0007669"/>
    <property type="project" value="TreeGrafter"/>
</dbReference>
<keyword evidence="8" id="KW-1185">Reference proteome</keyword>
<evidence type="ECO:0000256" key="3">
    <source>
        <dbReference type="ARBA" id="ARBA00022741"/>
    </source>
</evidence>
<dbReference type="InterPro" id="IPR016181">
    <property type="entry name" value="Acyl_CoA_acyltransferase"/>
</dbReference>
<dbReference type="GO" id="GO:0005524">
    <property type="term" value="F:ATP binding"/>
    <property type="evidence" value="ECO:0007669"/>
    <property type="project" value="UniProtKB-KW"/>
</dbReference>
<feature type="domain" description="N-acetyltransferase" evidence="6">
    <location>
        <begin position="334"/>
        <end position="523"/>
    </location>
</feature>
<evidence type="ECO:0000256" key="2">
    <source>
        <dbReference type="ARBA" id="ARBA00022694"/>
    </source>
</evidence>
<dbReference type="InterPro" id="IPR013562">
    <property type="entry name" value="TmcA/NAT10_N"/>
</dbReference>
<dbReference type="Gene3D" id="3.40.50.300">
    <property type="entry name" value="P-loop containing nucleotide triphosphate hydrolases"/>
    <property type="match status" value="1"/>
</dbReference>
<accession>A0A3N5XW68</accession>
<dbReference type="GO" id="GO:1904812">
    <property type="term" value="P:rRNA acetylation involved in maturation of SSU-rRNA"/>
    <property type="evidence" value="ECO:0007669"/>
    <property type="project" value="TreeGrafter"/>
</dbReference>
<organism evidence="7 8">
    <name type="scientific">Alteromonas sediminis</name>
    <dbReference type="NCBI Taxonomy" id="2259342"/>
    <lineage>
        <taxon>Bacteria</taxon>
        <taxon>Pseudomonadati</taxon>
        <taxon>Pseudomonadota</taxon>
        <taxon>Gammaproteobacteria</taxon>
        <taxon>Alteromonadales</taxon>
        <taxon>Alteromonadaceae</taxon>
        <taxon>Alteromonas/Salinimonas group</taxon>
        <taxon>Alteromonas</taxon>
    </lineage>
</organism>
<dbReference type="PANTHER" id="PTHR10925">
    <property type="entry name" value="N-ACETYLTRANSFERASE 10"/>
    <property type="match status" value="1"/>
</dbReference>
<keyword evidence="4" id="KW-0067">ATP-binding</keyword>
<protein>
    <submittedName>
        <fullName evidence="7">tRNA(Met) cytidine acetyltransferase</fullName>
    </submittedName>
</protein>
<dbReference type="GO" id="GO:0000049">
    <property type="term" value="F:tRNA binding"/>
    <property type="evidence" value="ECO:0007669"/>
    <property type="project" value="TreeGrafter"/>
</dbReference>
<dbReference type="EMBL" id="RPOK01000006">
    <property type="protein sequence ID" value="RPJ65057.1"/>
    <property type="molecule type" value="Genomic_DNA"/>
</dbReference>
<evidence type="ECO:0000313" key="8">
    <source>
        <dbReference type="Proteomes" id="UP000275281"/>
    </source>
</evidence>
<reference evidence="7 8" key="1">
    <citation type="submission" date="2018-11" db="EMBL/GenBank/DDBJ databases">
        <authorList>
            <person name="Ye M.-Q."/>
            <person name="Du Z.-J."/>
        </authorList>
    </citation>
    <scope>NUCLEOTIDE SEQUENCE [LARGE SCALE GENOMIC DNA]</scope>
    <source>
        <strain evidence="7 8">U0105</strain>
    </source>
</reference>
<dbReference type="GO" id="GO:0051391">
    <property type="term" value="P:tRNA acetylation"/>
    <property type="evidence" value="ECO:0007669"/>
    <property type="project" value="TreeGrafter"/>
</dbReference>
<keyword evidence="1 7" id="KW-0808">Transferase</keyword>
<dbReference type="InterPro" id="IPR032672">
    <property type="entry name" value="TmcA/NAT10/Kre33"/>
</dbReference>
<dbReference type="PROSITE" id="PS51186">
    <property type="entry name" value="GNAT"/>
    <property type="match status" value="1"/>
</dbReference>
<sequence length="635" mass="71128">MALMLCSLFGQKHLWLGDDDFFTSRGYPVKQYQKCLGVECDIAIYDGQSYFNASAFLALSGTVRRHGLLVLCVPHLSEWSGHHARTEQRLVSYGSTLTESQFIKRWIAELSRSEGVAIYPQGSEHLATLPITGYPFSEDQTLKEACFASADQARLYNLIIASDHGCHVITARRGRGKSALMGLIASFYAKKGRHITLCSPLKGGCDTLLKYYNGPDHAIQWVPPDSPRLSDSLDVLIIDEIASLPVPTSLRISQQAALFLVGTTVEGYEGTGKGFTNKLLPKLKEIRPKLQVYKMETPVRYYPSDSLEQHLTDIFMLKSPPGIPCPGIVNINNVYTRILKQDSLINSADLPDIIGILTDAHYKTSPEDTMRILDMPDTLLLVSYFQDKPIAAAVIIVEGGQLLRTLSHDIACGERRLKGHLLPQSMALLLSEPEAATLTCWRINRIAVSPKWQNQGIGSLLLRDIEGLARQRHIEILGTAFGYTAALSSFWEKARYKPIRLGQKTDAASGEKSTTCIKALSPNRRNIQSKLEAVFASEMSASFDHISTEVIAVYQARILDYINGTRSLHHLGKAPEWYIHVLKKQGKFINSLLSALWCEKCEEIELIKRFKYKGRKELFAKVKQAFEILYWQHKL</sequence>
<evidence type="ECO:0000256" key="5">
    <source>
        <dbReference type="ARBA" id="ARBA00023315"/>
    </source>
</evidence>
<dbReference type="InterPro" id="IPR027417">
    <property type="entry name" value="P-loop_NTPase"/>
</dbReference>
<evidence type="ECO:0000256" key="1">
    <source>
        <dbReference type="ARBA" id="ARBA00022679"/>
    </source>
</evidence>
<dbReference type="PANTHER" id="PTHR10925:SF5">
    <property type="entry name" value="RNA CYTIDINE ACETYLTRANSFERASE"/>
    <property type="match status" value="1"/>
</dbReference>
<dbReference type="GO" id="GO:0002101">
    <property type="term" value="P:tRNA wobble cytosine modification"/>
    <property type="evidence" value="ECO:0007669"/>
    <property type="project" value="TreeGrafter"/>
</dbReference>
<dbReference type="OrthoDB" id="5578851at2"/>
<keyword evidence="3" id="KW-0547">Nucleotide-binding</keyword>
<name>A0A3N5XW68_9ALTE</name>
<dbReference type="Pfam" id="PF13718">
    <property type="entry name" value="GNAT_acetyltr_2"/>
    <property type="match status" value="2"/>
</dbReference>
<dbReference type="AlphaFoldDB" id="A0A3N5XW68"/>
<dbReference type="RefSeq" id="WP_124029185.1">
    <property type="nucleotide sequence ID" value="NZ_JBHRSN010000013.1"/>
</dbReference>
<dbReference type="Pfam" id="PF05127">
    <property type="entry name" value="NAT10_TcmA_helicase"/>
    <property type="match status" value="1"/>
</dbReference>
<proteinExistence type="predicted"/>
<dbReference type="InterPro" id="IPR007807">
    <property type="entry name" value="TcmA/NAT10_helicase"/>
</dbReference>
<dbReference type="InterPro" id="IPR000182">
    <property type="entry name" value="GNAT_dom"/>
</dbReference>
<dbReference type="Gene3D" id="3.40.630.30">
    <property type="match status" value="1"/>
</dbReference>
<evidence type="ECO:0000256" key="4">
    <source>
        <dbReference type="ARBA" id="ARBA00022840"/>
    </source>
</evidence>
<dbReference type="GO" id="GO:1990883">
    <property type="term" value="F:18S rRNA cytidine N-acetyltransferase activity"/>
    <property type="evidence" value="ECO:0007669"/>
    <property type="project" value="TreeGrafter"/>
</dbReference>
<evidence type="ECO:0000259" key="6">
    <source>
        <dbReference type="PROSITE" id="PS51186"/>
    </source>
</evidence>
<dbReference type="Gene3D" id="3.40.50.11040">
    <property type="match status" value="1"/>
</dbReference>
<dbReference type="CDD" id="cd04301">
    <property type="entry name" value="NAT_SF"/>
    <property type="match status" value="1"/>
</dbReference>
<dbReference type="Pfam" id="PF08351">
    <property type="entry name" value="TmcA_N"/>
    <property type="match status" value="1"/>
</dbReference>
<keyword evidence="5" id="KW-0012">Acyltransferase</keyword>
<comment type="caution">
    <text evidence="7">The sequence shown here is derived from an EMBL/GenBank/DDBJ whole genome shotgun (WGS) entry which is preliminary data.</text>
</comment>
<dbReference type="SUPFAM" id="SSF55729">
    <property type="entry name" value="Acyl-CoA N-acyltransferases (Nat)"/>
    <property type="match status" value="1"/>
</dbReference>
<gene>
    <name evidence="7" type="ORF">DRW07_17225</name>
</gene>
<dbReference type="Proteomes" id="UP000275281">
    <property type="component" value="Unassembled WGS sequence"/>
</dbReference>